<evidence type="ECO:0000313" key="2">
    <source>
        <dbReference type="Proteomes" id="UP000597301"/>
    </source>
</evidence>
<evidence type="ECO:0008006" key="3">
    <source>
        <dbReference type="Google" id="ProtNLM"/>
    </source>
</evidence>
<dbReference type="Proteomes" id="UP000597301">
    <property type="component" value="Unassembled WGS sequence"/>
</dbReference>
<reference evidence="2" key="1">
    <citation type="journal article" date="2019" name="Int. J. Syst. Evol. Microbiol.">
        <title>The Global Catalogue of Microorganisms (GCM) 10K type strain sequencing project: providing services to taxonomists for standard genome sequencing and annotation.</title>
        <authorList>
            <consortium name="The Broad Institute Genomics Platform"/>
            <consortium name="The Broad Institute Genome Sequencing Center for Infectious Disease"/>
            <person name="Wu L."/>
            <person name="Ma J."/>
        </authorList>
    </citation>
    <scope>NUCLEOTIDE SEQUENCE [LARGE SCALE GENOMIC DNA]</scope>
    <source>
        <strain evidence="2">CGMCC 1.15122</strain>
    </source>
</reference>
<accession>A0ABQ1NKJ2</accession>
<evidence type="ECO:0000313" key="1">
    <source>
        <dbReference type="EMBL" id="GGC79526.1"/>
    </source>
</evidence>
<dbReference type="EMBL" id="BMHM01000001">
    <property type="protein sequence ID" value="GGC79526.1"/>
    <property type="molecule type" value="Genomic_DNA"/>
</dbReference>
<protein>
    <recommendedName>
        <fullName evidence="3">Inovirus Gp2 family protein</fullName>
    </recommendedName>
</protein>
<keyword evidence="2" id="KW-1185">Reference proteome</keyword>
<proteinExistence type="predicted"/>
<gene>
    <name evidence="1" type="ORF">GCM10011382_06880</name>
</gene>
<comment type="caution">
    <text evidence="1">The sequence shown here is derived from an EMBL/GenBank/DDBJ whole genome shotgun (WGS) entry which is preliminary data.</text>
</comment>
<sequence>MIDLFSKANSNALNATNDSWLELRGGPRGYCVQVIGLVKRLKEQGWPAFSSNDEGGAVLLSSLTSNELFESIIEGVNLDRLDASRLPYNPYLLCFLSLLNEIKSRFDGQEINAISKEDLLNFSVNFLNYEFSSRKISLLRYKQEKAYRNRLKSAYGYVDSLHNLYSRILCVRVDFSYRKGKFIESDNFGKQMREVKNDWKVMHSKLRASELGEDMIGYLIKLEYGLLKGFHYHALIIYNGSKRQQDVVLGKMLGECWVNNVVSGNDGRYYNCNRYKNRYKSLGIGSINYYEMDKRKALKSMVLNYMLKPDDVLDFIGLNERLFFKGVLKKKYNSCNGRPRKKVSIKAWEA</sequence>
<name>A0ABQ1NKJ2_9GAMM</name>
<dbReference type="RefSeq" id="WP_188638101.1">
    <property type="nucleotide sequence ID" value="NZ_BMHM01000001.1"/>
</dbReference>
<organism evidence="1 2">
    <name type="scientific">Vreelandella lutescens</name>
    <dbReference type="NCBI Taxonomy" id="1602943"/>
    <lineage>
        <taxon>Bacteria</taxon>
        <taxon>Pseudomonadati</taxon>
        <taxon>Pseudomonadota</taxon>
        <taxon>Gammaproteobacteria</taxon>
        <taxon>Oceanospirillales</taxon>
        <taxon>Halomonadaceae</taxon>
        <taxon>Vreelandella</taxon>
    </lineage>
</organism>